<evidence type="ECO:0000256" key="2">
    <source>
        <dbReference type="SAM" id="MobiDB-lite"/>
    </source>
</evidence>
<feature type="compositionally biased region" description="Acidic residues" evidence="2">
    <location>
        <begin position="105"/>
        <end position="123"/>
    </location>
</feature>
<comment type="caution">
    <text evidence="3">The sequence shown here is derived from an EMBL/GenBank/DDBJ whole genome shotgun (WGS) entry which is preliminary data.</text>
</comment>
<gene>
    <name evidence="3" type="ORF">DB88DRAFT_51991</name>
</gene>
<feature type="region of interest" description="Disordered" evidence="2">
    <location>
        <begin position="1"/>
        <end position="156"/>
    </location>
</feature>
<proteinExistence type="predicted"/>
<sequence>MPPKRHTAQPPTHPSPKKRQPQSRNPVASAAPKQALVSVSRATRQSGKAKAVNTYDDGVTEDHQDGIRGRRKIPKMNVPLSSSESNHGSNADHVARSLVPKHVEDDEYLPSEEAEGVEWEELSEVGVPDRQREGKGGGTKNREVAAGSTPNTQTTQEVAEEIATRVIAPSERKRRKEMLELDHYMKDFEAIYVDAEKERTSLVEGKFGPTAKAATIKAALEDIEQTLKTEENNLQAYLHGWNKIARDTMNQLKEPFEAFVDAHKQFDLAIKQAARHYGARSVTLRAVRVELETDQRAALGKIQAKTKVALDAKDLIKATRRLIRSARG</sequence>
<protein>
    <submittedName>
        <fullName evidence="3">Uncharacterized protein</fullName>
    </submittedName>
</protein>
<reference evidence="3" key="1">
    <citation type="submission" date="2023-02" db="EMBL/GenBank/DDBJ databases">
        <title>Identification and recombinant expression of a fungal hydrolase from Papiliotrema laurentii that hydrolyzes apple cutin and clears colloidal polyester polyurethane.</title>
        <authorList>
            <consortium name="DOE Joint Genome Institute"/>
            <person name="Roman V.A."/>
            <person name="Bojanowski C."/>
            <person name="Crable B.R."/>
            <person name="Wagner D.N."/>
            <person name="Hung C.S."/>
            <person name="Nadeau L.J."/>
            <person name="Schratz L."/>
            <person name="Haridas S."/>
            <person name="Pangilinan J."/>
            <person name="Lipzen A."/>
            <person name="Na H."/>
            <person name="Yan M."/>
            <person name="Ng V."/>
            <person name="Grigoriev I.V."/>
            <person name="Spatafora J.W."/>
            <person name="Barlow D."/>
            <person name="Biffinger J."/>
            <person name="Kelley-Loughnane N."/>
            <person name="Varaljay V.A."/>
            <person name="Crookes-Goodson W.J."/>
        </authorList>
    </citation>
    <scope>NUCLEOTIDE SEQUENCE</scope>
    <source>
        <strain evidence="3">5307AH</strain>
    </source>
</reference>
<dbReference type="EMBL" id="JAODAN010000001">
    <property type="protein sequence ID" value="KAK1927844.1"/>
    <property type="molecule type" value="Genomic_DNA"/>
</dbReference>
<dbReference type="Proteomes" id="UP001182556">
    <property type="component" value="Unassembled WGS sequence"/>
</dbReference>
<feature type="compositionally biased region" description="Polar residues" evidence="2">
    <location>
        <begin position="79"/>
        <end position="89"/>
    </location>
</feature>
<organism evidence="3 4">
    <name type="scientific">Papiliotrema laurentii</name>
    <name type="common">Cryptococcus laurentii</name>
    <dbReference type="NCBI Taxonomy" id="5418"/>
    <lineage>
        <taxon>Eukaryota</taxon>
        <taxon>Fungi</taxon>
        <taxon>Dikarya</taxon>
        <taxon>Basidiomycota</taxon>
        <taxon>Agaricomycotina</taxon>
        <taxon>Tremellomycetes</taxon>
        <taxon>Tremellales</taxon>
        <taxon>Rhynchogastremaceae</taxon>
        <taxon>Papiliotrema</taxon>
    </lineage>
</organism>
<name>A0AAD9FX46_PAPLA</name>
<feature type="compositionally biased region" description="Basic and acidic residues" evidence="2">
    <location>
        <begin position="127"/>
        <end position="143"/>
    </location>
</feature>
<dbReference type="AlphaFoldDB" id="A0AAD9FX46"/>
<evidence type="ECO:0000256" key="1">
    <source>
        <dbReference type="SAM" id="Coils"/>
    </source>
</evidence>
<evidence type="ECO:0000313" key="4">
    <source>
        <dbReference type="Proteomes" id="UP001182556"/>
    </source>
</evidence>
<keyword evidence="1" id="KW-0175">Coiled coil</keyword>
<evidence type="ECO:0000313" key="3">
    <source>
        <dbReference type="EMBL" id="KAK1927844.1"/>
    </source>
</evidence>
<accession>A0AAD9FX46</accession>
<feature type="coiled-coil region" evidence="1">
    <location>
        <begin position="213"/>
        <end position="240"/>
    </location>
</feature>
<keyword evidence="4" id="KW-1185">Reference proteome</keyword>